<evidence type="ECO:0000313" key="4">
    <source>
        <dbReference type="Proteomes" id="UP001190700"/>
    </source>
</evidence>
<evidence type="ECO:0000256" key="1">
    <source>
        <dbReference type="SAM" id="Coils"/>
    </source>
</evidence>
<name>A0AAE0F433_9CHLO</name>
<protein>
    <submittedName>
        <fullName evidence="3">Uncharacterized protein</fullName>
    </submittedName>
</protein>
<dbReference type="EMBL" id="LGRX02026077">
    <property type="protein sequence ID" value="KAK3251376.1"/>
    <property type="molecule type" value="Genomic_DNA"/>
</dbReference>
<feature type="coiled-coil region" evidence="1">
    <location>
        <begin position="403"/>
        <end position="448"/>
    </location>
</feature>
<dbReference type="Proteomes" id="UP001190700">
    <property type="component" value="Unassembled WGS sequence"/>
</dbReference>
<feature type="coiled-coil region" evidence="1">
    <location>
        <begin position="718"/>
        <end position="752"/>
    </location>
</feature>
<feature type="coiled-coil region" evidence="1">
    <location>
        <begin position="813"/>
        <end position="896"/>
    </location>
</feature>
<comment type="caution">
    <text evidence="3">The sequence shown here is derived from an EMBL/GenBank/DDBJ whole genome shotgun (WGS) entry which is preliminary data.</text>
</comment>
<dbReference type="AlphaFoldDB" id="A0AAE0F433"/>
<feature type="region of interest" description="Disordered" evidence="2">
    <location>
        <begin position="517"/>
        <end position="539"/>
    </location>
</feature>
<keyword evidence="4" id="KW-1185">Reference proteome</keyword>
<feature type="coiled-coil region" evidence="1">
    <location>
        <begin position="252"/>
        <end position="351"/>
    </location>
</feature>
<gene>
    <name evidence="3" type="ORF">CYMTET_39280</name>
</gene>
<evidence type="ECO:0000256" key="2">
    <source>
        <dbReference type="SAM" id="MobiDB-lite"/>
    </source>
</evidence>
<reference evidence="3 4" key="1">
    <citation type="journal article" date="2015" name="Genome Biol. Evol.">
        <title>Comparative Genomics of a Bacterivorous Green Alga Reveals Evolutionary Causalities and Consequences of Phago-Mixotrophic Mode of Nutrition.</title>
        <authorList>
            <person name="Burns J.A."/>
            <person name="Paasch A."/>
            <person name="Narechania A."/>
            <person name="Kim E."/>
        </authorList>
    </citation>
    <scope>NUCLEOTIDE SEQUENCE [LARGE SCALE GENOMIC DNA]</scope>
    <source>
        <strain evidence="3 4">PLY_AMNH</strain>
    </source>
</reference>
<organism evidence="3 4">
    <name type="scientific">Cymbomonas tetramitiformis</name>
    <dbReference type="NCBI Taxonomy" id="36881"/>
    <lineage>
        <taxon>Eukaryota</taxon>
        <taxon>Viridiplantae</taxon>
        <taxon>Chlorophyta</taxon>
        <taxon>Pyramimonadophyceae</taxon>
        <taxon>Pyramimonadales</taxon>
        <taxon>Pyramimonadaceae</taxon>
        <taxon>Cymbomonas</taxon>
    </lineage>
</organism>
<proteinExistence type="predicted"/>
<sequence>MEQPEERARVALQHEELQEARRCLGLKEVEMAEASAAMADITREAEAQAQAQEEEAAQMGMEVAALQEEREQLQELWRMAHSSLDHEQGCQAAQMLELRQHEHTMERLQAQLEHSQATNLVLESEVADKTAEAEDAGAQMLETEQRLLQLVAEMQTKSKEVDERDAAMEESALEAQASATKARKAVECASRQQGDLVRMELEAINLRQELHVSQQRLVGMSAQAEKQSQFAQQLDAQLRTKHAEGEAAIHGREELEAQLAEGAAEMEKLRVQLHEEEQRTAGQWAELEAECAAVQTSMEAECAEAVVRAEEECANAETRVQEAEAQAEREREEVETQGARMRQQLKTLETQLAENGTAVMKLRMQVHSQEAAAALEVGQRDATVAELETRLLEQAQRAQEKGAAAADERRAELERLSAEAEAQHEEVRARLEATCAQLRRQCEESEVELEHRGSAVGALQKLLQQQQAAAEAREAEKESDFELRCAELARQVDQREAKYGVAEAQAEQMAARMREWEAEAEAHQRQRERRAEAEVTERERETLELSSALVRVQWDAETAGAEMAERLEAAETLLREHKQVAEAQLAEASKAATKLRTQFGEHRRLAKHELSEVRELAEEMRRGQTELVQAQGEALEAKLRMQLAEQERVATAALEQESQQIRELQAQSETLLASAKSEHHKALSSVKLELKQTYCHVAQMQQQVTGLQEEMATRDGLRKDDDSKHEVLAERLREAEEEAGVTSEAIGELQHELQVRYEHAEGLEEALAATEARLLTVSFDFQSHAHETEAMEKTMQSMHSQVAEDNAFLTTQVEQLEAALLHEKMEVVKVEEQGLARVEEVHAMRKELEESSSQVGDLRAQLAMKEGVARRLEAVLSEESQALAMTKAKLEEVESTAAMAASDWQRGLQVAEADCQLSTWQAQAAQHNLEEMVTELQEEVLVRQKQVEELRGEVQKGSAAAAQNASKLQDAQRQQHDLRARAKAGLDQAVAQCTSRHEMQTQKLKAELMKSQHQVAQLERDLKAKLEAMQRMEEQELKKVTDEYRNIVAIYREDLADMLPVRRESDKAEEV</sequence>
<keyword evidence="1" id="KW-0175">Coiled coil</keyword>
<feature type="coiled-coil region" evidence="1">
    <location>
        <begin position="42"/>
        <end position="125"/>
    </location>
</feature>
<accession>A0AAE0F433</accession>
<evidence type="ECO:0000313" key="3">
    <source>
        <dbReference type="EMBL" id="KAK3251376.1"/>
    </source>
</evidence>
<feature type="coiled-coil region" evidence="1">
    <location>
        <begin position="567"/>
        <end position="674"/>
    </location>
</feature>
<feature type="coiled-coil region" evidence="1">
    <location>
        <begin position="1001"/>
        <end position="1043"/>
    </location>
</feature>